<keyword evidence="2" id="KW-0067">ATP-binding</keyword>
<dbReference type="SUPFAM" id="SSF52540">
    <property type="entry name" value="P-loop containing nucleoside triphosphate hydrolases"/>
    <property type="match status" value="2"/>
</dbReference>
<evidence type="ECO:0000256" key="3">
    <source>
        <dbReference type="SAM" id="MobiDB-lite"/>
    </source>
</evidence>
<dbReference type="Proteomes" id="UP000275199">
    <property type="component" value="Unassembled WGS sequence"/>
</dbReference>
<dbReference type="GO" id="GO:0004386">
    <property type="term" value="F:helicase activity"/>
    <property type="evidence" value="ECO:0007669"/>
    <property type="project" value="UniProtKB-KW"/>
</dbReference>
<dbReference type="InterPro" id="IPR011545">
    <property type="entry name" value="DEAD/DEAH_box_helicase_dom"/>
</dbReference>
<dbReference type="Pfam" id="PF00271">
    <property type="entry name" value="Helicase_C"/>
    <property type="match status" value="1"/>
</dbReference>
<dbReference type="InterPro" id="IPR001650">
    <property type="entry name" value="Helicase_C-like"/>
</dbReference>
<feature type="domain" description="Helicase ATP-binding" evidence="4">
    <location>
        <begin position="111"/>
        <end position="321"/>
    </location>
</feature>
<feature type="compositionally biased region" description="Basic and acidic residues" evidence="3">
    <location>
        <begin position="1563"/>
        <end position="1577"/>
    </location>
</feature>
<keyword evidence="7" id="KW-1185">Reference proteome</keyword>
<organism evidence="6 7">
    <name type="scientific">Pseudomonas neustonica</name>
    <dbReference type="NCBI Taxonomy" id="2487346"/>
    <lineage>
        <taxon>Bacteria</taxon>
        <taxon>Pseudomonadati</taxon>
        <taxon>Pseudomonadota</taxon>
        <taxon>Gammaproteobacteria</taxon>
        <taxon>Pseudomonadales</taxon>
        <taxon>Pseudomonadaceae</taxon>
        <taxon>Pseudomonas</taxon>
    </lineage>
</organism>
<feature type="region of interest" description="Disordered" evidence="3">
    <location>
        <begin position="1551"/>
        <end position="1581"/>
    </location>
</feature>
<dbReference type="Pfam" id="PF00270">
    <property type="entry name" value="DEAD"/>
    <property type="match status" value="1"/>
</dbReference>
<dbReference type="PROSITE" id="PS51192">
    <property type="entry name" value="HELICASE_ATP_BIND_1"/>
    <property type="match status" value="1"/>
</dbReference>
<feature type="domain" description="Helicase C-terminal" evidence="5">
    <location>
        <begin position="1036"/>
        <end position="1194"/>
    </location>
</feature>
<keyword evidence="6" id="KW-0378">Hydrolase</keyword>
<sequence length="2117" mass="235322">MTSYFSELVDQTLSRTTESTLSMLSIAHPGLRKHLTSIMSGEPGSEGAFLAPPLFEQTFGWQESAFTMQELTGDQGLLSPELVASLDAKSNGRYRFAASWKPFSHQLASWQALLEKRRSVVVTSGTGSGKTECFMVPVLEDLYRELAAGDGQPLNGVRALFLYPLNALINSQRERLDAWTRSFDDGIRYCLYNGNTPELHAKVKTEQKGKPNEVLSRELMRDKPAPILVTNGTMLEYMMVRQIDAPIVQISKKQKSLRWIVLDEAHSYVGSQAAELALQLRRVMTAFGVSPSEVRFVATSATLAGDDAVAQLKQFLADLSGVPIENIDVLGGSRVIPTLPPSKETSVALDALLQMAPPNNAEPDVNPQRFEALVHAPEARRIRDMLVQSPKPLGVADIAARMSREFGDTFDQRRALQWLDMCSGTRPTSDAPAFLQLRAHFFQRVTHGLWACFDRDCSAKKGTALEEGWPLGNVYADQRSQCNCGSPVFELTFCRECNEPHLLGLDRHGRLNQWERSAGDEFSLLSESAFDEDSASADNSGALKVGYTPIVMSALTDTTDGYISVELDKIHGTFFSSSLSKVELSINDAVDLCCANPECQYSGFAGGLPFRRAMLGAPFYVSQAVPTVLEYCPDFESDGGANQYGSQSLPGRGRRLITFTDSRQGTARMAVRMQQEAERSRLRGLVVEILQWHQAAKASSNAASANVPPDVLRRLIAKFEDDIKLYQEVGLREDEQKARQELERLTAQLADPQSGQPKVSLVSLDWSTMVEELKHKSDLKDSILLYNKYQKPEIFSDKDGPHKLADMLLFREFMRRPKRQNSLETLGLVKLTYRGLDESRPLPAQWEQRGLSAQDWHDFLKVALDFHVRENSYISVEASWLNWIGSRFSSKVLRQPDSTEWDEARVKRWPQIREGRHDQRLIKLLLLGAGLSPSNPVDVALVNAWLKAAWLELSRPGGPFKSDGNRHYLPREHIGFSLVDRAYVCPVSNKLLDTTFRGLTPYLPARVDFSKLSEARRASFHASKIEMPKVWKFDRSQDDYLPGLQKTRAAVNDDPAIKVLRERNLWTDISDRTVEGGFYYRTAEHSAQQAAERLEKYEDMFKKGQINVLNCSTTMEMGVDIGGISAVVMNNVPPHPANYLQRAGRAGRGKESRALSYTLCKNNPHDQQVFTNPSWPFETKIPAPAVALNSERLVQRHVNSLLLATFWHEMVGTTQTERTNLNTEWFFSEDAGQSQCARFIDWLGVAVSNADDALGALVKGTALNGVSADQLRRTTAEAIKTLQARWLDEYRYLVGEELQAKPDSPYQKRLRMEKNRHCKEYLLRDLAARTFLPGYGFPTDVVNFDNFTVEDYFRSKQSDSSSKRDREDNVARYKGLPSRNLSIAIREYAPGADIVLDGRVFRSAGVSLHWHNINADTNEAQKLNMAWRCDACGSLGYEEGLVKGDALICTNRKCGATIKASNTRKVLEPAGFVTDAYVNATNDIEHQRYIPVEPSWIFVDAASVPLPNPALGSMAYGVNGRVFNHSLGATGAGYALCMSCGRAESMLAHDQFPPSLSPSSDHVSPRPTKEDKDDNNKRMPCPGAGSLLANVTLGATTYTDVFEVLLRHPVTGEYLPDSELGRTVGITLSIALRNSLASILGISASELGYSTRPARLESGDAALVIQLYDVISGGAGFATSAPLHVEQLMKGMVERLRCSSCQHGCSDCLLDSHTRHDHDKIDRQSALEWLGDEFGHHVGLAQEDKLSLEDARYAPGNIEQVLRRCINEGASGIVLWASGESCDWDMLAPQFSRALYNYLLSDELDVTLVIPRGEHSDEVLQDLRRLKSIGINICHYVADTSVHVVGQIVHSSGVATIATRSSQSTLPGSGWHQGADLVVVSRLQPLADLVPAELGTASPDSAPHAPTLDIEIFDQLNGPASGFGERFWSLIAAGNPTIEALLKSGIVASLSYSDRYFQNPPSVSLLGSILGFFKDRLASDADVHVQTLFKQPRGESRRVFDDWPSIDDFEEFGRMWLSVKTGAKVQLDIQASNRDVPHHRKLLVEFTDGQRLKVRFDQGMGYWQLRYASSREVGFDFAEPVGDQLMLMAERFQKAKVINAEQKWATDVLVELRDADT</sequence>
<evidence type="ECO:0000259" key="4">
    <source>
        <dbReference type="PROSITE" id="PS51192"/>
    </source>
</evidence>
<keyword evidence="6" id="KW-0347">Helicase</keyword>
<comment type="caution">
    <text evidence="6">The sequence shown here is derived from an EMBL/GenBank/DDBJ whole genome shotgun (WGS) entry which is preliminary data.</text>
</comment>
<dbReference type="InterPro" id="IPR018973">
    <property type="entry name" value="MZB"/>
</dbReference>
<protein>
    <submittedName>
        <fullName evidence="6">DEAD/DEAH box helicase</fullName>
    </submittedName>
</protein>
<dbReference type="SMART" id="SM00487">
    <property type="entry name" value="DEXDc"/>
    <property type="match status" value="1"/>
</dbReference>
<accession>A0ABX9XKA0</accession>
<dbReference type="PANTHER" id="PTHR47957:SF3">
    <property type="entry name" value="ATP-DEPENDENT HELICASE HRQ1"/>
    <property type="match status" value="1"/>
</dbReference>
<reference evidence="6 7" key="1">
    <citation type="submission" date="2018-11" db="EMBL/GenBank/DDBJ databases">
        <authorList>
            <person name="Jang G.I."/>
            <person name="Hwang C.Y."/>
        </authorList>
    </citation>
    <scope>NUCLEOTIDE SEQUENCE [LARGE SCALE GENOMIC DNA]</scope>
    <source>
        <strain evidence="6 7">SSM26</strain>
    </source>
</reference>
<gene>
    <name evidence="6" type="ORF">EF096_10665</name>
</gene>
<dbReference type="PROSITE" id="PS51194">
    <property type="entry name" value="HELICASE_CTER"/>
    <property type="match status" value="1"/>
</dbReference>
<evidence type="ECO:0000259" key="5">
    <source>
        <dbReference type="PROSITE" id="PS51194"/>
    </source>
</evidence>
<dbReference type="InterPro" id="IPR014001">
    <property type="entry name" value="Helicase_ATP-bd"/>
</dbReference>
<evidence type="ECO:0000313" key="6">
    <source>
        <dbReference type="EMBL" id="ROZ84449.1"/>
    </source>
</evidence>
<dbReference type="RefSeq" id="WP_123889609.1">
    <property type="nucleotide sequence ID" value="NZ_RKKU01000011.1"/>
</dbReference>
<dbReference type="Gene3D" id="3.40.50.300">
    <property type="entry name" value="P-loop containing nucleotide triphosphate hydrolases"/>
    <property type="match status" value="2"/>
</dbReference>
<proteinExistence type="predicted"/>
<dbReference type="PANTHER" id="PTHR47957">
    <property type="entry name" value="ATP-DEPENDENT HELICASE HRQ1"/>
    <property type="match status" value="1"/>
</dbReference>
<name>A0ABX9XKA0_9PSED</name>
<keyword evidence="1" id="KW-0547">Nucleotide-binding</keyword>
<dbReference type="SMART" id="SM00490">
    <property type="entry name" value="HELICc"/>
    <property type="match status" value="1"/>
</dbReference>
<dbReference type="Pfam" id="PF09369">
    <property type="entry name" value="MZB"/>
    <property type="match status" value="1"/>
</dbReference>
<evidence type="ECO:0000256" key="2">
    <source>
        <dbReference type="ARBA" id="ARBA00022840"/>
    </source>
</evidence>
<evidence type="ECO:0000313" key="7">
    <source>
        <dbReference type="Proteomes" id="UP000275199"/>
    </source>
</evidence>
<dbReference type="EMBL" id="RKKU01000011">
    <property type="protein sequence ID" value="ROZ84449.1"/>
    <property type="molecule type" value="Genomic_DNA"/>
</dbReference>
<evidence type="ECO:0000256" key="1">
    <source>
        <dbReference type="ARBA" id="ARBA00022741"/>
    </source>
</evidence>
<dbReference type="InterPro" id="IPR027417">
    <property type="entry name" value="P-loop_NTPase"/>
</dbReference>